<gene>
    <name evidence="1" type="ORF">EX30DRAFT_365345</name>
</gene>
<name>A0A4S2MSU5_9PEZI</name>
<evidence type="ECO:0000313" key="1">
    <source>
        <dbReference type="EMBL" id="TGZ79387.1"/>
    </source>
</evidence>
<keyword evidence="2" id="KW-1185">Reference proteome</keyword>
<dbReference type="Proteomes" id="UP000298138">
    <property type="component" value="Unassembled WGS sequence"/>
</dbReference>
<organism evidence="1 2">
    <name type="scientific">Ascodesmis nigricans</name>
    <dbReference type="NCBI Taxonomy" id="341454"/>
    <lineage>
        <taxon>Eukaryota</taxon>
        <taxon>Fungi</taxon>
        <taxon>Dikarya</taxon>
        <taxon>Ascomycota</taxon>
        <taxon>Pezizomycotina</taxon>
        <taxon>Pezizomycetes</taxon>
        <taxon>Pezizales</taxon>
        <taxon>Ascodesmidaceae</taxon>
        <taxon>Ascodesmis</taxon>
    </lineage>
</organism>
<sequence>MHHRLRPSQPLPQHRLEWGLPVIHPTPTWWLVEIPTKCRRKSLANLCLGPGSYPHVPSGPRLQWPMITWSRSSRRVLAFAGTPPAAVGFFWPTGTPPRLHQSNFQ</sequence>
<dbReference type="InParanoid" id="A0A4S2MSU5"/>
<dbReference type="EMBL" id="ML220132">
    <property type="protein sequence ID" value="TGZ79387.1"/>
    <property type="molecule type" value="Genomic_DNA"/>
</dbReference>
<evidence type="ECO:0000313" key="2">
    <source>
        <dbReference type="Proteomes" id="UP000298138"/>
    </source>
</evidence>
<protein>
    <submittedName>
        <fullName evidence="1">Uncharacterized protein</fullName>
    </submittedName>
</protein>
<dbReference type="AlphaFoldDB" id="A0A4S2MSU5"/>
<reference evidence="1 2" key="1">
    <citation type="submission" date="2019-04" db="EMBL/GenBank/DDBJ databases">
        <title>Comparative genomics and transcriptomics to analyze fruiting body development in filamentous ascomycetes.</title>
        <authorList>
            <consortium name="DOE Joint Genome Institute"/>
            <person name="Lutkenhaus R."/>
            <person name="Traeger S."/>
            <person name="Breuer J."/>
            <person name="Kuo A."/>
            <person name="Lipzen A."/>
            <person name="Pangilinan J."/>
            <person name="Dilworth D."/>
            <person name="Sandor L."/>
            <person name="Poggeler S."/>
            <person name="Barry K."/>
            <person name="Grigoriev I.V."/>
            <person name="Nowrousian M."/>
        </authorList>
    </citation>
    <scope>NUCLEOTIDE SEQUENCE [LARGE SCALE GENOMIC DNA]</scope>
    <source>
        <strain evidence="1 2">CBS 389.68</strain>
    </source>
</reference>
<proteinExistence type="predicted"/>
<accession>A0A4S2MSU5</accession>